<dbReference type="GO" id="GO:0003677">
    <property type="term" value="F:DNA binding"/>
    <property type="evidence" value="ECO:0007669"/>
    <property type="project" value="InterPro"/>
</dbReference>
<dbReference type="InterPro" id="IPR006447">
    <property type="entry name" value="Myb_dom_plants"/>
</dbReference>
<name>A0A4D6LKF1_VIGUN</name>
<dbReference type="PANTHER" id="PTHR31314">
    <property type="entry name" value="MYB FAMILY TRANSCRIPTION FACTOR PHL7-LIKE"/>
    <property type="match status" value="1"/>
</dbReference>
<dbReference type="Gramene" id="Vigun02g001900.2.v1.2">
    <property type="protein sequence ID" value="Vigun02g001900.2.v1.2"/>
    <property type="gene ID" value="Vigun02g001900.v1.2"/>
</dbReference>
<dbReference type="InterPro" id="IPR001005">
    <property type="entry name" value="SANT/Myb"/>
</dbReference>
<dbReference type="FunFam" id="1.10.10.60:FF:000002">
    <property type="entry name" value="Myb family transcription factor"/>
    <property type="match status" value="1"/>
</dbReference>
<organism evidence="6 7">
    <name type="scientific">Vigna unguiculata</name>
    <name type="common">Cowpea</name>
    <dbReference type="NCBI Taxonomy" id="3917"/>
    <lineage>
        <taxon>Eukaryota</taxon>
        <taxon>Viridiplantae</taxon>
        <taxon>Streptophyta</taxon>
        <taxon>Embryophyta</taxon>
        <taxon>Tracheophyta</taxon>
        <taxon>Spermatophyta</taxon>
        <taxon>Magnoliopsida</taxon>
        <taxon>eudicotyledons</taxon>
        <taxon>Gunneridae</taxon>
        <taxon>Pentapetalae</taxon>
        <taxon>rosids</taxon>
        <taxon>fabids</taxon>
        <taxon>Fabales</taxon>
        <taxon>Fabaceae</taxon>
        <taxon>Papilionoideae</taxon>
        <taxon>50 kb inversion clade</taxon>
        <taxon>NPAAA clade</taxon>
        <taxon>indigoferoid/millettioid clade</taxon>
        <taxon>Phaseoleae</taxon>
        <taxon>Vigna</taxon>
    </lineage>
</organism>
<gene>
    <name evidence="6" type="ORF">DEO72_LG4g128</name>
</gene>
<keyword evidence="4" id="KW-0539">Nucleus</keyword>
<sequence length="293" mass="32843">MGSCGREGVVRQYIRSKVPRLRWTPELHRCFVYAIETLGGHHKATPKLVLQLMDVKGLTISHVKSHLQMYRSMKGDSCRQDKTSTQHRKQRDDEVGDVGFHYCFKSIGKESDSQPSCSDFSLKRARIEKTSFLSSGFPQCSQRICEAVLPNPYTTFYDYLQSMAEQKGIKKICAASIFQTQSLSTTFLPMLPTQPSDFLQVAYLNEKQPLNEVEKSCRVQAEDEDMGGCELSLSISLPQPYPSSQRSNASSVSEISEAFSLCPKFNNNNNNYMGCSTSSNVSNKVNVDLSLAI</sequence>
<accession>A0A4D6LKF1</accession>
<dbReference type="NCBIfam" id="TIGR01557">
    <property type="entry name" value="myb_SHAQKYF"/>
    <property type="match status" value="1"/>
</dbReference>
<keyword evidence="3" id="KW-0804">Transcription</keyword>
<dbReference type="InterPro" id="IPR017930">
    <property type="entry name" value="Myb_dom"/>
</dbReference>
<comment type="subcellular location">
    <subcellularLocation>
        <location evidence="1">Nucleus</location>
    </subcellularLocation>
</comment>
<evidence type="ECO:0000256" key="3">
    <source>
        <dbReference type="ARBA" id="ARBA00023163"/>
    </source>
</evidence>
<dbReference type="InterPro" id="IPR046955">
    <property type="entry name" value="PHR1-like"/>
</dbReference>
<dbReference type="Gramene" id="Vigun02g001900.1.v1.2">
    <property type="protein sequence ID" value="Vigun02g001900.1.v1.2"/>
    <property type="gene ID" value="Vigun02g001900.v1.2"/>
</dbReference>
<dbReference type="OrthoDB" id="551907at2759"/>
<evidence type="ECO:0000256" key="4">
    <source>
        <dbReference type="ARBA" id="ARBA00023242"/>
    </source>
</evidence>
<protein>
    <submittedName>
        <fullName evidence="6">Two-component response regulator ARR-B family</fullName>
    </submittedName>
</protein>
<dbReference type="Gene3D" id="1.10.10.60">
    <property type="entry name" value="Homeodomain-like"/>
    <property type="match status" value="1"/>
</dbReference>
<dbReference type="InterPro" id="IPR009057">
    <property type="entry name" value="Homeodomain-like_sf"/>
</dbReference>
<keyword evidence="7" id="KW-1185">Reference proteome</keyword>
<dbReference type="Pfam" id="PF00249">
    <property type="entry name" value="Myb_DNA-binding"/>
    <property type="match status" value="1"/>
</dbReference>
<evidence type="ECO:0000256" key="2">
    <source>
        <dbReference type="ARBA" id="ARBA00023015"/>
    </source>
</evidence>
<dbReference type="AlphaFoldDB" id="A0A4D6LKF1"/>
<evidence type="ECO:0000313" key="7">
    <source>
        <dbReference type="Proteomes" id="UP000501690"/>
    </source>
</evidence>
<evidence type="ECO:0000313" key="6">
    <source>
        <dbReference type="EMBL" id="QCD89189.1"/>
    </source>
</evidence>
<dbReference type="SUPFAM" id="SSF46689">
    <property type="entry name" value="Homeodomain-like"/>
    <property type="match status" value="1"/>
</dbReference>
<dbReference type="EMBL" id="CP039348">
    <property type="protein sequence ID" value="QCD89189.1"/>
    <property type="molecule type" value="Genomic_DNA"/>
</dbReference>
<dbReference type="PANTHER" id="PTHR31314:SF155">
    <property type="entry name" value="GLYCOSYLTRANSFERASE"/>
    <property type="match status" value="1"/>
</dbReference>
<reference evidence="6 7" key="1">
    <citation type="submission" date="2019-04" db="EMBL/GenBank/DDBJ databases">
        <title>An improved genome assembly and genetic linkage map for asparagus bean, Vigna unguiculata ssp. sesquipedialis.</title>
        <authorList>
            <person name="Xia Q."/>
            <person name="Zhang R."/>
            <person name="Dong Y."/>
        </authorList>
    </citation>
    <scope>NUCLEOTIDE SEQUENCE [LARGE SCALE GENOMIC DNA]</scope>
    <source>
        <tissue evidence="6">Leaf</tissue>
    </source>
</reference>
<dbReference type="PROSITE" id="PS51294">
    <property type="entry name" value="HTH_MYB"/>
    <property type="match status" value="1"/>
</dbReference>
<dbReference type="Gramene" id="Vigun02g001900.3.v1.2">
    <property type="protein sequence ID" value="Vigun02g001900.3.v1.2"/>
    <property type="gene ID" value="Vigun02g001900.v1.2"/>
</dbReference>
<feature type="domain" description="HTH myb-type" evidence="5">
    <location>
        <begin position="15"/>
        <end position="75"/>
    </location>
</feature>
<proteinExistence type="predicted"/>
<dbReference type="GO" id="GO:0003700">
    <property type="term" value="F:DNA-binding transcription factor activity"/>
    <property type="evidence" value="ECO:0007669"/>
    <property type="project" value="InterPro"/>
</dbReference>
<evidence type="ECO:0000256" key="1">
    <source>
        <dbReference type="ARBA" id="ARBA00004123"/>
    </source>
</evidence>
<evidence type="ECO:0000259" key="5">
    <source>
        <dbReference type="PROSITE" id="PS51294"/>
    </source>
</evidence>
<dbReference type="GO" id="GO:0005634">
    <property type="term" value="C:nucleus"/>
    <property type="evidence" value="ECO:0007669"/>
    <property type="project" value="UniProtKB-SubCell"/>
</dbReference>
<dbReference type="Proteomes" id="UP000501690">
    <property type="component" value="Linkage Group LG4"/>
</dbReference>
<keyword evidence="2" id="KW-0805">Transcription regulation</keyword>